<comment type="pathway">
    <text evidence="10">Lipid metabolism; phospholipid metabolism.</text>
</comment>
<dbReference type="EMBL" id="CACRSL010000005">
    <property type="protein sequence ID" value="VYT25527.1"/>
    <property type="molecule type" value="Genomic_DNA"/>
</dbReference>
<dbReference type="AlphaFoldDB" id="A0A6N2V7C5"/>
<protein>
    <recommendedName>
        <fullName evidence="10">Glycerol-3-phosphate acyltransferase</fullName>
    </recommendedName>
    <alternativeName>
        <fullName evidence="10">Acyl-PO4 G3P acyltransferase</fullName>
    </alternativeName>
    <alternativeName>
        <fullName evidence="10">Acyl-phosphate--glycerol-3-phosphate acyltransferase</fullName>
    </alternativeName>
    <alternativeName>
        <fullName evidence="10">G3P acyltransferase</fullName>
        <shortName evidence="10">GPAT</shortName>
        <ecNumber evidence="10">2.3.1.275</ecNumber>
    </alternativeName>
    <alternativeName>
        <fullName evidence="10">Lysophosphatidic acid synthase</fullName>
        <shortName evidence="10">LPA synthase</shortName>
    </alternativeName>
</protein>
<sequence>MDLDRNFLLAAGLAALAAYLMGSINFAVLVSRIYAKDDVRRHGSGNAGMTNMLRTYGAGPAFFTGVGDFSKGALAVLVGRMIFQQLGVTAMDGGFVGAAFVLLGHLYPIFFHFKGGKGVLTSCGVILLLNPIVFCILIGLYVPLAFITRIVSLASILGAITFPFATYFVLRFQGRPYVFDTVFAAAAAALVVYMHRANIKRLLNGTEARFGEKK</sequence>
<feature type="transmembrane region" description="Helical" evidence="10">
    <location>
        <begin position="59"/>
        <end position="83"/>
    </location>
</feature>
<dbReference type="UniPathway" id="UPA00085"/>
<keyword evidence="5 10" id="KW-1133">Transmembrane helix</keyword>
<comment type="subcellular location">
    <subcellularLocation>
        <location evidence="10">Cell membrane</location>
        <topology evidence="10">Multi-pass membrane protein</topology>
    </subcellularLocation>
</comment>
<evidence type="ECO:0000256" key="8">
    <source>
        <dbReference type="ARBA" id="ARBA00023209"/>
    </source>
</evidence>
<keyword evidence="9 10" id="KW-1208">Phospholipid metabolism</keyword>
<dbReference type="HAMAP" id="MF_01043">
    <property type="entry name" value="PlsY"/>
    <property type="match status" value="1"/>
</dbReference>
<dbReference type="PANTHER" id="PTHR30309:SF0">
    <property type="entry name" value="GLYCEROL-3-PHOSPHATE ACYLTRANSFERASE-RELATED"/>
    <property type="match status" value="1"/>
</dbReference>
<name>A0A6N2V7C5_9FIRM</name>
<gene>
    <name evidence="10 11" type="primary">plsY</name>
    <name evidence="11" type="ORF">AULFYP135_02304</name>
</gene>
<keyword evidence="4 10" id="KW-0812">Transmembrane</keyword>
<evidence type="ECO:0000256" key="1">
    <source>
        <dbReference type="ARBA" id="ARBA00022475"/>
    </source>
</evidence>
<reference evidence="11" key="1">
    <citation type="submission" date="2019-11" db="EMBL/GenBank/DDBJ databases">
        <authorList>
            <person name="Feng L."/>
        </authorList>
    </citation>
    <scope>NUCLEOTIDE SEQUENCE</scope>
    <source>
        <strain evidence="11">AundefinedLFYP135</strain>
    </source>
</reference>
<evidence type="ECO:0000256" key="5">
    <source>
        <dbReference type="ARBA" id="ARBA00022989"/>
    </source>
</evidence>
<keyword evidence="11" id="KW-0012">Acyltransferase</keyword>
<evidence type="ECO:0000313" key="11">
    <source>
        <dbReference type="EMBL" id="VYT25527.1"/>
    </source>
</evidence>
<feature type="transmembrane region" description="Helical" evidence="10">
    <location>
        <begin position="119"/>
        <end position="143"/>
    </location>
</feature>
<proteinExistence type="inferred from homology"/>
<comment type="catalytic activity">
    <reaction evidence="10">
        <text>an acyl phosphate + sn-glycerol 3-phosphate = a 1-acyl-sn-glycero-3-phosphate + phosphate</text>
        <dbReference type="Rhea" id="RHEA:34075"/>
        <dbReference type="ChEBI" id="CHEBI:43474"/>
        <dbReference type="ChEBI" id="CHEBI:57597"/>
        <dbReference type="ChEBI" id="CHEBI:57970"/>
        <dbReference type="ChEBI" id="CHEBI:59918"/>
        <dbReference type="EC" id="2.3.1.275"/>
    </reaction>
</comment>
<dbReference type="PANTHER" id="PTHR30309">
    <property type="entry name" value="INNER MEMBRANE PROTEIN YGIH"/>
    <property type="match status" value="1"/>
</dbReference>
<evidence type="ECO:0000256" key="3">
    <source>
        <dbReference type="ARBA" id="ARBA00022679"/>
    </source>
</evidence>
<evidence type="ECO:0000256" key="2">
    <source>
        <dbReference type="ARBA" id="ARBA00022516"/>
    </source>
</evidence>
<keyword evidence="3 10" id="KW-0808">Transferase</keyword>
<organism evidence="11">
    <name type="scientific">uncultured Anaerotruncus sp</name>
    <dbReference type="NCBI Taxonomy" id="905011"/>
    <lineage>
        <taxon>Bacteria</taxon>
        <taxon>Bacillati</taxon>
        <taxon>Bacillota</taxon>
        <taxon>Clostridia</taxon>
        <taxon>Eubacteriales</taxon>
        <taxon>Oscillospiraceae</taxon>
        <taxon>Anaerotruncus</taxon>
        <taxon>environmental samples</taxon>
    </lineage>
</organism>
<dbReference type="GO" id="GO:0005886">
    <property type="term" value="C:plasma membrane"/>
    <property type="evidence" value="ECO:0007669"/>
    <property type="project" value="UniProtKB-SubCell"/>
</dbReference>
<evidence type="ECO:0000256" key="4">
    <source>
        <dbReference type="ARBA" id="ARBA00022692"/>
    </source>
</evidence>
<comment type="function">
    <text evidence="10">Catalyzes the transfer of an acyl group from acyl-phosphate (acyl-PO(4)) to glycerol-3-phosphate (G3P) to form lysophosphatidic acid (LPA). This enzyme utilizes acyl-phosphate as fatty acyl donor, but not acyl-CoA or acyl-ACP.</text>
</comment>
<keyword evidence="6 10" id="KW-0443">Lipid metabolism</keyword>
<keyword evidence="7 10" id="KW-0472">Membrane</keyword>
<evidence type="ECO:0000256" key="10">
    <source>
        <dbReference type="HAMAP-Rule" id="MF_01043"/>
    </source>
</evidence>
<dbReference type="EC" id="2.3.1.275" evidence="10"/>
<dbReference type="SMART" id="SM01207">
    <property type="entry name" value="G3P_acyltransf"/>
    <property type="match status" value="1"/>
</dbReference>
<dbReference type="GO" id="GO:0043772">
    <property type="term" value="F:acyl-phosphate glycerol-3-phosphate acyltransferase activity"/>
    <property type="evidence" value="ECO:0007669"/>
    <property type="project" value="UniProtKB-UniRule"/>
</dbReference>
<keyword evidence="2 10" id="KW-0444">Lipid biosynthesis</keyword>
<keyword evidence="1 10" id="KW-1003">Cell membrane</keyword>
<evidence type="ECO:0000256" key="7">
    <source>
        <dbReference type="ARBA" id="ARBA00023136"/>
    </source>
</evidence>
<dbReference type="NCBIfam" id="TIGR00023">
    <property type="entry name" value="glycerol-3-phosphate 1-O-acyltransferase PlsY"/>
    <property type="match status" value="1"/>
</dbReference>
<accession>A0A6N2V7C5</accession>
<comment type="similarity">
    <text evidence="10">Belongs to the PlsY family.</text>
</comment>
<evidence type="ECO:0000256" key="6">
    <source>
        <dbReference type="ARBA" id="ARBA00023098"/>
    </source>
</evidence>
<dbReference type="GO" id="GO:0008654">
    <property type="term" value="P:phospholipid biosynthetic process"/>
    <property type="evidence" value="ECO:0007669"/>
    <property type="project" value="UniProtKB-UniRule"/>
</dbReference>
<feature type="transmembrane region" description="Helical" evidence="10">
    <location>
        <begin position="150"/>
        <end position="170"/>
    </location>
</feature>
<dbReference type="Pfam" id="PF02660">
    <property type="entry name" value="G3P_acyltransf"/>
    <property type="match status" value="1"/>
</dbReference>
<feature type="transmembrane region" description="Helical" evidence="10">
    <location>
        <begin position="95"/>
        <end position="113"/>
    </location>
</feature>
<comment type="subunit">
    <text evidence="10">Probably interacts with PlsX.</text>
</comment>
<dbReference type="InterPro" id="IPR003811">
    <property type="entry name" value="G3P_acylTferase_PlsY"/>
</dbReference>
<keyword evidence="8 10" id="KW-0594">Phospholipid biosynthesis</keyword>
<evidence type="ECO:0000256" key="9">
    <source>
        <dbReference type="ARBA" id="ARBA00023264"/>
    </source>
</evidence>
<feature type="transmembrane region" description="Helical" evidence="10">
    <location>
        <begin position="176"/>
        <end position="194"/>
    </location>
</feature>